<proteinExistence type="predicted"/>
<sequence length="103" mass="11026">MELEPVVAPIPVVAAADQAADHGTVVTPAAPKTMPFHCCRRRRPRVDSLGSDHRWPAPKWTLTARTITIVDGASTMASCRTNPDWRTTGTEIWAGGHPDGGTA</sequence>
<evidence type="ECO:0000313" key="2">
    <source>
        <dbReference type="EMBL" id="CAG6489427.1"/>
    </source>
</evidence>
<evidence type="ECO:0000256" key="1">
    <source>
        <dbReference type="SAM" id="MobiDB-lite"/>
    </source>
</evidence>
<protein>
    <submittedName>
        <fullName evidence="2">(northern house mosquito) hypothetical protein</fullName>
    </submittedName>
</protein>
<name>A0A8D8CE53_CULPI</name>
<feature type="region of interest" description="Disordered" evidence="1">
    <location>
        <begin position="80"/>
        <end position="103"/>
    </location>
</feature>
<feature type="compositionally biased region" description="Polar residues" evidence="1">
    <location>
        <begin position="80"/>
        <end position="90"/>
    </location>
</feature>
<accession>A0A8D8CE53</accession>
<dbReference type="EMBL" id="HBUE01112545">
    <property type="protein sequence ID" value="CAG6489427.1"/>
    <property type="molecule type" value="Transcribed_RNA"/>
</dbReference>
<dbReference type="AlphaFoldDB" id="A0A8D8CE53"/>
<reference evidence="2" key="1">
    <citation type="submission" date="2021-05" db="EMBL/GenBank/DDBJ databases">
        <authorList>
            <person name="Alioto T."/>
            <person name="Alioto T."/>
            <person name="Gomez Garrido J."/>
        </authorList>
    </citation>
    <scope>NUCLEOTIDE SEQUENCE</scope>
</reference>
<organism evidence="2">
    <name type="scientific">Culex pipiens</name>
    <name type="common">House mosquito</name>
    <dbReference type="NCBI Taxonomy" id="7175"/>
    <lineage>
        <taxon>Eukaryota</taxon>
        <taxon>Metazoa</taxon>
        <taxon>Ecdysozoa</taxon>
        <taxon>Arthropoda</taxon>
        <taxon>Hexapoda</taxon>
        <taxon>Insecta</taxon>
        <taxon>Pterygota</taxon>
        <taxon>Neoptera</taxon>
        <taxon>Endopterygota</taxon>
        <taxon>Diptera</taxon>
        <taxon>Nematocera</taxon>
        <taxon>Culicoidea</taxon>
        <taxon>Culicidae</taxon>
        <taxon>Culicinae</taxon>
        <taxon>Culicini</taxon>
        <taxon>Culex</taxon>
        <taxon>Culex</taxon>
    </lineage>
</organism>